<dbReference type="AlphaFoldDB" id="A0A9Q8SDB8"/>
<gene>
    <name evidence="2" type="ORF">CLUP02_01651</name>
</gene>
<accession>A0A9Q8SDB8</accession>
<dbReference type="KEGG" id="clup:CLUP02_01651"/>
<evidence type="ECO:0000313" key="2">
    <source>
        <dbReference type="EMBL" id="UQC74998.1"/>
    </source>
</evidence>
<dbReference type="GeneID" id="73335700"/>
<feature type="region of interest" description="Disordered" evidence="1">
    <location>
        <begin position="1"/>
        <end position="40"/>
    </location>
</feature>
<name>A0A9Q8SDB8_9PEZI</name>
<dbReference type="RefSeq" id="XP_049136647.1">
    <property type="nucleotide sequence ID" value="XM_049280690.1"/>
</dbReference>
<evidence type="ECO:0000313" key="3">
    <source>
        <dbReference type="Proteomes" id="UP000830671"/>
    </source>
</evidence>
<dbReference type="EMBL" id="CP019471">
    <property type="protein sequence ID" value="UQC74998.1"/>
    <property type="molecule type" value="Genomic_DNA"/>
</dbReference>
<organism evidence="2 3">
    <name type="scientific">Colletotrichum lupini</name>
    <dbReference type="NCBI Taxonomy" id="145971"/>
    <lineage>
        <taxon>Eukaryota</taxon>
        <taxon>Fungi</taxon>
        <taxon>Dikarya</taxon>
        <taxon>Ascomycota</taxon>
        <taxon>Pezizomycotina</taxon>
        <taxon>Sordariomycetes</taxon>
        <taxon>Hypocreomycetidae</taxon>
        <taxon>Glomerellales</taxon>
        <taxon>Glomerellaceae</taxon>
        <taxon>Colletotrichum</taxon>
        <taxon>Colletotrichum acutatum species complex</taxon>
    </lineage>
</organism>
<keyword evidence="3" id="KW-1185">Reference proteome</keyword>
<dbReference type="Proteomes" id="UP000830671">
    <property type="component" value="Chromosome 1"/>
</dbReference>
<sequence length="173" mass="18614">MESGSWGTKDGRSLGDRGSGYKGGDRPRAGSAKTGGSGVSSEIESTIVSCHHEDPGAFWGLFALKQSGLGLLRPTGDDVLRKHRGGPLAYLSRRPGLQSLPERRLRAPVHDAVHRRDQSHGISTKEGPMPLQCLHVHTIAGIRSRHNPVARPGSSVSLLRYSLEALSNRTQEP</sequence>
<reference evidence="2" key="1">
    <citation type="journal article" date="2021" name="Mol. Plant Microbe Interact.">
        <title>Complete Genome Sequence of the Plant-Pathogenic Fungus Colletotrichum lupini.</title>
        <authorList>
            <person name="Baroncelli R."/>
            <person name="Pensec F."/>
            <person name="Da Lio D."/>
            <person name="Boufleur T."/>
            <person name="Vicente I."/>
            <person name="Sarrocco S."/>
            <person name="Picot A."/>
            <person name="Baraldi E."/>
            <person name="Sukno S."/>
            <person name="Thon M."/>
            <person name="Le Floch G."/>
        </authorList>
    </citation>
    <scope>NUCLEOTIDE SEQUENCE</scope>
    <source>
        <strain evidence="2">IMI 504893</strain>
    </source>
</reference>
<protein>
    <submittedName>
        <fullName evidence="2">Uncharacterized protein</fullName>
    </submittedName>
</protein>
<proteinExistence type="predicted"/>
<evidence type="ECO:0000256" key="1">
    <source>
        <dbReference type="SAM" id="MobiDB-lite"/>
    </source>
</evidence>